<dbReference type="PANTHER" id="PTHR13439:SF0">
    <property type="entry name" value="TOPOISOMERASE I DAMAGE AFFECTED PROTEIN 4"/>
    <property type="match status" value="1"/>
</dbReference>
<evidence type="ECO:0000259" key="6">
    <source>
        <dbReference type="Pfam" id="PF03798"/>
    </source>
</evidence>
<comment type="subcellular location">
    <subcellularLocation>
        <location evidence="1">Membrane</location>
        <topology evidence="1">Multi-pass membrane protein</topology>
    </subcellularLocation>
</comment>
<evidence type="ECO:0000256" key="1">
    <source>
        <dbReference type="ARBA" id="ARBA00004141"/>
    </source>
</evidence>
<dbReference type="GO" id="GO:0005783">
    <property type="term" value="C:endoplasmic reticulum"/>
    <property type="evidence" value="ECO:0007669"/>
    <property type="project" value="TreeGrafter"/>
</dbReference>
<keyword evidence="4 5" id="KW-0472">Membrane</keyword>
<evidence type="ECO:0000256" key="3">
    <source>
        <dbReference type="ARBA" id="ARBA00022989"/>
    </source>
</evidence>
<keyword evidence="3 5" id="KW-1133">Transmembrane helix</keyword>
<feature type="transmembrane region" description="Helical" evidence="5">
    <location>
        <begin position="263"/>
        <end position="283"/>
    </location>
</feature>
<name>A0A7S1TYU6_9STRA</name>
<dbReference type="InterPro" id="IPR006634">
    <property type="entry name" value="TLC-dom"/>
</dbReference>
<dbReference type="GO" id="GO:0016020">
    <property type="term" value="C:membrane"/>
    <property type="evidence" value="ECO:0007669"/>
    <property type="project" value="UniProtKB-SubCell"/>
</dbReference>
<keyword evidence="2 5" id="KW-0812">Transmembrane</keyword>
<dbReference type="AlphaFoldDB" id="A0A7S1TYU6"/>
<evidence type="ECO:0000256" key="5">
    <source>
        <dbReference type="SAM" id="Phobius"/>
    </source>
</evidence>
<organism evidence="7">
    <name type="scientific">Phaeomonas parva</name>
    <dbReference type="NCBI Taxonomy" id="124430"/>
    <lineage>
        <taxon>Eukaryota</taxon>
        <taxon>Sar</taxon>
        <taxon>Stramenopiles</taxon>
        <taxon>Ochrophyta</taxon>
        <taxon>Pinguiophyceae</taxon>
        <taxon>Pinguiochrysidales</taxon>
        <taxon>Pinguiochrysidaceae</taxon>
        <taxon>Phaeomonas</taxon>
    </lineage>
</organism>
<feature type="transmembrane region" description="Helical" evidence="5">
    <location>
        <begin position="34"/>
        <end position="53"/>
    </location>
</feature>
<reference evidence="7" key="1">
    <citation type="submission" date="2021-01" db="EMBL/GenBank/DDBJ databases">
        <authorList>
            <person name="Corre E."/>
            <person name="Pelletier E."/>
            <person name="Niang G."/>
            <person name="Scheremetjew M."/>
            <person name="Finn R."/>
            <person name="Kale V."/>
            <person name="Holt S."/>
            <person name="Cochrane G."/>
            <person name="Meng A."/>
            <person name="Brown T."/>
            <person name="Cohen L."/>
        </authorList>
    </citation>
    <scope>NUCLEOTIDE SEQUENCE</scope>
    <source>
        <strain evidence="7">CCMP2877</strain>
    </source>
</reference>
<feature type="transmembrane region" description="Helical" evidence="5">
    <location>
        <begin position="169"/>
        <end position="193"/>
    </location>
</feature>
<dbReference type="InterPro" id="IPR050846">
    <property type="entry name" value="TLCD"/>
</dbReference>
<accession>A0A7S1TYU6</accession>
<protein>
    <recommendedName>
        <fullName evidence="6">TLC domain-containing protein</fullName>
    </recommendedName>
</protein>
<evidence type="ECO:0000256" key="4">
    <source>
        <dbReference type="ARBA" id="ARBA00023136"/>
    </source>
</evidence>
<gene>
    <name evidence="7" type="ORF">PPAR1163_LOCUS7862</name>
</gene>
<evidence type="ECO:0000256" key="2">
    <source>
        <dbReference type="ARBA" id="ARBA00022692"/>
    </source>
</evidence>
<dbReference type="Pfam" id="PF03798">
    <property type="entry name" value="TRAM_LAG1_CLN8"/>
    <property type="match status" value="1"/>
</dbReference>
<proteinExistence type="predicted"/>
<evidence type="ECO:0000313" key="7">
    <source>
        <dbReference type="EMBL" id="CAD9249502.1"/>
    </source>
</evidence>
<feature type="domain" description="TLC" evidence="6">
    <location>
        <begin position="141"/>
        <end position="288"/>
    </location>
</feature>
<feature type="transmembrane region" description="Helical" evidence="5">
    <location>
        <begin position="74"/>
        <end position="107"/>
    </location>
</feature>
<sequence length="304" mass="34075">MAPTVAQRGYLAFLDATVEPFRPLGVMRNSGVDLAAILRIVALFEAAYWAFRLGVRGYQRRRGGTKGKADEDMLWFGGSYVVTLVMSAFVAVRGTALFMLLLTLAAPKGVTTFGVLSEVQDPEEADFFARAMAHATYTNEVFLAYLVYDIMHMAYQFKGYYRTDMALHHAGFLFCSTFCQSYSAMVFAFSWLIQGEYSTVFLELRWLLRKAGVTGNAAFAVDMGFLGSFFFSRVVLYGYGLAKLVYECYFDGVPNPEPEYPMALHHVVVSVVTACWFLNLSWFQGIIKVVKRSFFSKDKSAKAA</sequence>
<dbReference type="PANTHER" id="PTHR13439">
    <property type="entry name" value="CT120 PROTEIN"/>
    <property type="match status" value="1"/>
</dbReference>
<dbReference type="GO" id="GO:0055088">
    <property type="term" value="P:lipid homeostasis"/>
    <property type="evidence" value="ECO:0007669"/>
    <property type="project" value="TreeGrafter"/>
</dbReference>
<dbReference type="EMBL" id="HBGJ01012499">
    <property type="protein sequence ID" value="CAD9249502.1"/>
    <property type="molecule type" value="Transcribed_RNA"/>
</dbReference>